<dbReference type="Proteomes" id="UP000233781">
    <property type="component" value="Unassembled WGS sequence"/>
</dbReference>
<evidence type="ECO:0000313" key="4">
    <source>
        <dbReference type="Proteomes" id="UP000233781"/>
    </source>
</evidence>
<keyword evidence="4" id="KW-1185">Reference proteome</keyword>
<feature type="region of interest" description="Disordered" evidence="1">
    <location>
        <begin position="28"/>
        <end position="61"/>
    </location>
</feature>
<organism evidence="3 4">
    <name type="scientific">Phycicoccus duodecadis</name>
    <dbReference type="NCBI Taxonomy" id="173053"/>
    <lineage>
        <taxon>Bacteria</taxon>
        <taxon>Bacillati</taxon>
        <taxon>Actinomycetota</taxon>
        <taxon>Actinomycetes</taxon>
        <taxon>Micrococcales</taxon>
        <taxon>Intrasporangiaceae</taxon>
        <taxon>Phycicoccus</taxon>
    </lineage>
</organism>
<dbReference type="PROSITE" id="PS51257">
    <property type="entry name" value="PROKAR_LIPOPROTEIN"/>
    <property type="match status" value="1"/>
</dbReference>
<accession>A0A2N3YFU7</accession>
<evidence type="ECO:0008006" key="5">
    <source>
        <dbReference type="Google" id="ProtNLM"/>
    </source>
</evidence>
<reference evidence="3 4" key="1">
    <citation type="submission" date="2017-12" db="EMBL/GenBank/DDBJ databases">
        <title>Sequencing the genomes of 1000 Actinobacteria strains.</title>
        <authorList>
            <person name="Klenk H.-P."/>
        </authorList>
    </citation>
    <scope>NUCLEOTIDE SEQUENCE [LARGE SCALE GENOMIC DNA]</scope>
    <source>
        <strain evidence="3 4">DSM 12806</strain>
    </source>
</reference>
<evidence type="ECO:0000256" key="2">
    <source>
        <dbReference type="SAM" id="SignalP"/>
    </source>
</evidence>
<sequence>MYRNTSTVVGVLAGSLLLSACGSGDSSAPSSPAASSATSSAPSTTAASTSPAATPTAPPVAAEVADSIKQPSATKIVAITEDNDPNNLIGRPNGYVSAAVIYDSNATCTDIGVDCGATVEVWPDEASAKTRSEYILSILKASPILGSEFHTLDGPVLLRVDGKQLKPSLAKKYAAALTG</sequence>
<dbReference type="EMBL" id="PJNE01000001">
    <property type="protein sequence ID" value="PKW25734.1"/>
    <property type="molecule type" value="Genomic_DNA"/>
</dbReference>
<evidence type="ECO:0000313" key="3">
    <source>
        <dbReference type="EMBL" id="PKW25734.1"/>
    </source>
</evidence>
<dbReference type="AlphaFoldDB" id="A0A2N3YFU7"/>
<gene>
    <name evidence="3" type="ORF">ATL31_0534</name>
</gene>
<comment type="caution">
    <text evidence="3">The sequence shown here is derived from an EMBL/GenBank/DDBJ whole genome shotgun (WGS) entry which is preliminary data.</text>
</comment>
<keyword evidence="2" id="KW-0732">Signal</keyword>
<protein>
    <recommendedName>
        <fullName evidence="5">Lipoprotein</fullName>
    </recommendedName>
</protein>
<proteinExistence type="predicted"/>
<feature type="chain" id="PRO_5038902024" description="Lipoprotein" evidence="2">
    <location>
        <begin position="21"/>
        <end position="179"/>
    </location>
</feature>
<feature type="signal peptide" evidence="2">
    <location>
        <begin position="1"/>
        <end position="20"/>
    </location>
</feature>
<evidence type="ECO:0000256" key="1">
    <source>
        <dbReference type="SAM" id="MobiDB-lite"/>
    </source>
</evidence>
<name>A0A2N3YFU7_9MICO</name>